<keyword evidence="1" id="KW-1133">Transmembrane helix</keyword>
<keyword evidence="1" id="KW-0812">Transmembrane</keyword>
<feature type="transmembrane region" description="Helical" evidence="1">
    <location>
        <begin position="78"/>
        <end position="99"/>
    </location>
</feature>
<dbReference type="InterPro" id="IPR050879">
    <property type="entry name" value="Acyltransferase_3"/>
</dbReference>
<gene>
    <name evidence="3" type="ORF">GCM10009750_25010</name>
</gene>
<keyword evidence="4" id="KW-1185">Reference proteome</keyword>
<evidence type="ECO:0000313" key="3">
    <source>
        <dbReference type="EMBL" id="GAA1838394.1"/>
    </source>
</evidence>
<evidence type="ECO:0000256" key="1">
    <source>
        <dbReference type="SAM" id="Phobius"/>
    </source>
</evidence>
<feature type="transmembrane region" description="Helical" evidence="1">
    <location>
        <begin position="321"/>
        <end position="341"/>
    </location>
</feature>
<dbReference type="InterPro" id="IPR002656">
    <property type="entry name" value="Acyl_transf_3_dom"/>
</dbReference>
<feature type="transmembrane region" description="Helical" evidence="1">
    <location>
        <begin position="353"/>
        <end position="376"/>
    </location>
</feature>
<feature type="domain" description="Acyltransferase 3" evidence="2">
    <location>
        <begin position="2"/>
        <end position="372"/>
    </location>
</feature>
<dbReference type="GO" id="GO:0016746">
    <property type="term" value="F:acyltransferase activity"/>
    <property type="evidence" value="ECO:0007669"/>
    <property type="project" value="UniProtKB-KW"/>
</dbReference>
<dbReference type="Proteomes" id="UP001501746">
    <property type="component" value="Unassembled WGS sequence"/>
</dbReference>
<name>A0ABN2MWP3_9MICO</name>
<accession>A0ABN2MWP3</accession>
<feature type="transmembrane region" description="Helical" evidence="1">
    <location>
        <begin position="222"/>
        <end position="247"/>
    </location>
</feature>
<dbReference type="Pfam" id="PF01757">
    <property type="entry name" value="Acyl_transf_3"/>
    <property type="match status" value="1"/>
</dbReference>
<feature type="transmembrane region" description="Helical" evidence="1">
    <location>
        <begin position="284"/>
        <end position="300"/>
    </location>
</feature>
<feature type="transmembrane region" description="Helical" evidence="1">
    <location>
        <begin position="144"/>
        <end position="168"/>
    </location>
</feature>
<sequence length="405" mass="43646">MEGFRAIAATGVLVGHVRAHMAPDFSWGAGAPIIGLLLNGLTLFFSLSGFLLFRPFAFALVTGSGFPRIGRYAGNRALRIFPVYIVITALVSLVLGLAYRTPYLETTREAADLVGYMWDPALLLLNFSMLQTFFPFSIKTGIGVAWSLSVELVFYVAMPLLAAGAMYLRRRKRLGGVLSALIPVAAIFAIGLGGKVVRHLVFRELPMGNEFVNAWGGTWTAVLARAFPVHADLFAFGMLAAAVVAVFEAERLPQQRAALIRKLALLVALLAAVASIYGPVAFRSTLMAVVFGGVILFVALPARTGRAGVTAALLDALPLRFVGLVSYSLYLWHVPVIWMVVRLGWAGPATPAGFVWDVAVVFSIALALSTCTYFAIERPALALKRLTGRRKPQTDLQLPPANGVR</sequence>
<keyword evidence="3" id="KW-0012">Acyltransferase</keyword>
<keyword evidence="1" id="KW-0472">Membrane</keyword>
<keyword evidence="3" id="KW-0808">Transferase</keyword>
<protein>
    <submittedName>
        <fullName evidence="3">Acyltransferase</fullName>
    </submittedName>
</protein>
<feature type="transmembrane region" description="Helical" evidence="1">
    <location>
        <begin position="180"/>
        <end position="202"/>
    </location>
</feature>
<dbReference type="EMBL" id="BAAANK010000006">
    <property type="protein sequence ID" value="GAA1838394.1"/>
    <property type="molecule type" value="Genomic_DNA"/>
</dbReference>
<dbReference type="RefSeq" id="WP_170297031.1">
    <property type="nucleotide sequence ID" value="NZ_BAAANK010000006.1"/>
</dbReference>
<evidence type="ECO:0000259" key="2">
    <source>
        <dbReference type="Pfam" id="PF01757"/>
    </source>
</evidence>
<feature type="transmembrane region" description="Helical" evidence="1">
    <location>
        <begin position="43"/>
        <end position="66"/>
    </location>
</feature>
<feature type="transmembrane region" description="Helical" evidence="1">
    <location>
        <begin position="259"/>
        <end position="278"/>
    </location>
</feature>
<reference evidence="3 4" key="1">
    <citation type="journal article" date="2019" name="Int. J. Syst. Evol. Microbiol.">
        <title>The Global Catalogue of Microorganisms (GCM) 10K type strain sequencing project: providing services to taxonomists for standard genome sequencing and annotation.</title>
        <authorList>
            <consortium name="The Broad Institute Genomics Platform"/>
            <consortium name="The Broad Institute Genome Sequencing Center for Infectious Disease"/>
            <person name="Wu L."/>
            <person name="Ma J."/>
        </authorList>
    </citation>
    <scope>NUCLEOTIDE SEQUENCE [LARGE SCALE GENOMIC DNA]</scope>
    <source>
        <strain evidence="3 4">JCM 14323</strain>
    </source>
</reference>
<dbReference type="PANTHER" id="PTHR23028:SF53">
    <property type="entry name" value="ACYL_TRANSF_3 DOMAIN-CONTAINING PROTEIN"/>
    <property type="match status" value="1"/>
</dbReference>
<proteinExistence type="predicted"/>
<evidence type="ECO:0000313" key="4">
    <source>
        <dbReference type="Proteomes" id="UP001501746"/>
    </source>
</evidence>
<dbReference type="PANTHER" id="PTHR23028">
    <property type="entry name" value="ACETYLTRANSFERASE"/>
    <property type="match status" value="1"/>
</dbReference>
<comment type="caution">
    <text evidence="3">The sequence shown here is derived from an EMBL/GenBank/DDBJ whole genome shotgun (WGS) entry which is preliminary data.</text>
</comment>
<organism evidence="3 4">
    <name type="scientific">Agromyces salentinus</name>
    <dbReference type="NCBI Taxonomy" id="269421"/>
    <lineage>
        <taxon>Bacteria</taxon>
        <taxon>Bacillati</taxon>
        <taxon>Actinomycetota</taxon>
        <taxon>Actinomycetes</taxon>
        <taxon>Micrococcales</taxon>
        <taxon>Microbacteriaceae</taxon>
        <taxon>Agromyces</taxon>
    </lineage>
</organism>